<proteinExistence type="predicted"/>
<evidence type="ECO:0000313" key="2">
    <source>
        <dbReference type="EMBL" id="HEC74220.1"/>
    </source>
</evidence>
<dbReference type="Proteomes" id="UP000886384">
    <property type="component" value="Unassembled WGS sequence"/>
</dbReference>
<organism evidence="2">
    <name type="scientific">Methylophaga aminisulfidivorans</name>
    <dbReference type="NCBI Taxonomy" id="230105"/>
    <lineage>
        <taxon>Bacteria</taxon>
        <taxon>Pseudomonadati</taxon>
        <taxon>Pseudomonadota</taxon>
        <taxon>Gammaproteobacteria</taxon>
        <taxon>Thiotrichales</taxon>
        <taxon>Piscirickettsiaceae</taxon>
        <taxon>Methylophaga</taxon>
    </lineage>
</organism>
<dbReference type="AlphaFoldDB" id="A0A7C1VRV3"/>
<feature type="domain" description="Glyoxalase/fosfomycin resistance/dioxygenase" evidence="1">
    <location>
        <begin position="9"/>
        <end position="113"/>
    </location>
</feature>
<sequence length="160" mass="18618">MDSDPIDSVPAQDFENSKRFYQTIGFEMASEFDGIAYFKSGSCSFLLQDFYEPAHSKNFMMHLLVEDAHGWYAHVLKLKLDIEFGVKVTELIEQPWGMIEFCFTDPSGVLWRIAENQCLTKRSRGIWLACHFWFALGFVFKVQCGSFCIACQHPLERRYM</sequence>
<dbReference type="InterPro" id="IPR029068">
    <property type="entry name" value="Glyas_Bleomycin-R_OHBP_Dase"/>
</dbReference>
<gene>
    <name evidence="2" type="ORF">ENI26_07590</name>
</gene>
<reference evidence="2" key="1">
    <citation type="journal article" date="2020" name="mSystems">
        <title>Genome- and Community-Level Interaction Insights into Carbon Utilization and Element Cycling Functions of Hydrothermarchaeota in Hydrothermal Sediment.</title>
        <authorList>
            <person name="Zhou Z."/>
            <person name="Liu Y."/>
            <person name="Xu W."/>
            <person name="Pan J."/>
            <person name="Luo Z.H."/>
            <person name="Li M."/>
        </authorList>
    </citation>
    <scope>NUCLEOTIDE SEQUENCE [LARGE SCALE GENOMIC DNA]</scope>
    <source>
        <strain evidence="2">HyVt-380</strain>
    </source>
</reference>
<comment type="caution">
    <text evidence="2">The sequence shown here is derived from an EMBL/GenBank/DDBJ whole genome shotgun (WGS) entry which is preliminary data.</text>
</comment>
<dbReference type="SUPFAM" id="SSF54593">
    <property type="entry name" value="Glyoxalase/Bleomycin resistance protein/Dihydroxybiphenyl dioxygenase"/>
    <property type="match status" value="1"/>
</dbReference>
<dbReference type="EMBL" id="DRHY01000169">
    <property type="protein sequence ID" value="HEC74220.1"/>
    <property type="molecule type" value="Genomic_DNA"/>
</dbReference>
<dbReference type="Pfam" id="PF00903">
    <property type="entry name" value="Glyoxalase"/>
    <property type="match status" value="1"/>
</dbReference>
<name>A0A7C1VRV3_9GAMM</name>
<accession>A0A7C1VRV3</accession>
<dbReference type="Gene3D" id="3.10.180.10">
    <property type="entry name" value="2,3-Dihydroxybiphenyl 1,2-Dioxygenase, domain 1"/>
    <property type="match status" value="1"/>
</dbReference>
<protein>
    <submittedName>
        <fullName evidence="2">DUF3265 domain-containing protein</fullName>
    </submittedName>
</protein>
<dbReference type="InterPro" id="IPR004360">
    <property type="entry name" value="Glyas_Fos-R_dOase_dom"/>
</dbReference>
<evidence type="ECO:0000259" key="1">
    <source>
        <dbReference type="Pfam" id="PF00903"/>
    </source>
</evidence>